<comment type="similarity">
    <text evidence="2">Belongs to the ABC-2 integral membrane protein family.</text>
</comment>
<dbReference type="Gene3D" id="3.40.1710.10">
    <property type="entry name" value="abc type-2 transporter like domain"/>
    <property type="match status" value="1"/>
</dbReference>
<accession>A0A0U1Q0E4</accession>
<dbReference type="InterPro" id="IPR051449">
    <property type="entry name" value="ABC-2_transporter_component"/>
</dbReference>
<evidence type="ECO:0000313" key="11">
    <source>
        <dbReference type="Proteomes" id="UP000050580"/>
    </source>
</evidence>
<evidence type="ECO:0000256" key="3">
    <source>
        <dbReference type="ARBA" id="ARBA00022448"/>
    </source>
</evidence>
<protein>
    <submittedName>
        <fullName evidence="10">Membrane protein</fullName>
    </submittedName>
</protein>
<keyword evidence="5 8" id="KW-0812">Transmembrane</keyword>
<gene>
    <name evidence="10" type="ORF">AAV94_06040</name>
</gene>
<dbReference type="PROSITE" id="PS51012">
    <property type="entry name" value="ABC_TM2"/>
    <property type="match status" value="1"/>
</dbReference>
<evidence type="ECO:0000256" key="8">
    <source>
        <dbReference type="SAM" id="Phobius"/>
    </source>
</evidence>
<dbReference type="InterPro" id="IPR013525">
    <property type="entry name" value="ABC2_TM"/>
</dbReference>
<dbReference type="Proteomes" id="UP000050580">
    <property type="component" value="Unassembled WGS sequence"/>
</dbReference>
<dbReference type="EMBL" id="LBNQ01000021">
    <property type="protein sequence ID" value="KKW68222.1"/>
    <property type="molecule type" value="Genomic_DNA"/>
</dbReference>
<dbReference type="PANTHER" id="PTHR30294:SF47">
    <property type="entry name" value="INNER MEMBRANE TRANSPORT PERMEASE YHHJ"/>
    <property type="match status" value="1"/>
</dbReference>
<evidence type="ECO:0000259" key="9">
    <source>
        <dbReference type="PROSITE" id="PS51012"/>
    </source>
</evidence>
<keyword evidence="3" id="KW-0813">Transport</keyword>
<feature type="transmembrane region" description="Helical" evidence="8">
    <location>
        <begin position="346"/>
        <end position="366"/>
    </location>
</feature>
<evidence type="ECO:0000256" key="1">
    <source>
        <dbReference type="ARBA" id="ARBA00004651"/>
    </source>
</evidence>
<organism evidence="10 11">
    <name type="scientific">Lampropedia cohaerens</name>
    <dbReference type="NCBI Taxonomy" id="1610491"/>
    <lineage>
        <taxon>Bacteria</taxon>
        <taxon>Pseudomonadati</taxon>
        <taxon>Pseudomonadota</taxon>
        <taxon>Betaproteobacteria</taxon>
        <taxon>Burkholderiales</taxon>
        <taxon>Comamonadaceae</taxon>
        <taxon>Lampropedia</taxon>
    </lineage>
</organism>
<feature type="transmembrane region" description="Helical" evidence="8">
    <location>
        <begin position="258"/>
        <end position="280"/>
    </location>
</feature>
<dbReference type="Pfam" id="PF12698">
    <property type="entry name" value="ABC2_membrane_3"/>
    <property type="match status" value="1"/>
</dbReference>
<dbReference type="OrthoDB" id="9808686at2"/>
<dbReference type="InterPro" id="IPR047817">
    <property type="entry name" value="ABC2_TM_bact-type"/>
</dbReference>
<evidence type="ECO:0000256" key="6">
    <source>
        <dbReference type="ARBA" id="ARBA00022989"/>
    </source>
</evidence>
<sequence length="376" mass="41360">MLRRKISNIYRLGVKELWSLWRDPIMLGLILFVFTFSVYSSATSMPETLHNAPLAIVDEDNSQLSQRIVAAFYPPEFLPPIMIDQSQVDPGMDAGEYTFALIIPAGFQRDVLAGRRAEIQLNTDATRMTQAFTGSGFIQQVVLGEINAFVQGYRGTAASPVELEMRARFNPTLDKSWFGALSQIINQIAMLSIILAGAALIREREHGTIEHLLVMPVTPGEIMLSKIWSTGLVVLLASALSLNLIVRWALQVPVAGSLWLFFTGAALVLFATTSLGIFMATMARNMPQFGMLMVLVMMPLQMLSGGSTPFESMPEPVQFVMQAAPTTHFVKLGSAILFRGAGIDVVWPQFAALIIIGMALFVGSFMRFRSTITQMA</sequence>
<keyword evidence="6 8" id="KW-1133">Transmembrane helix</keyword>
<dbReference type="RefSeq" id="WP_046741447.1">
    <property type="nucleotide sequence ID" value="NZ_LBNQ01000021.1"/>
</dbReference>
<proteinExistence type="inferred from homology"/>
<dbReference type="PANTHER" id="PTHR30294">
    <property type="entry name" value="MEMBRANE COMPONENT OF ABC TRANSPORTER YHHJ-RELATED"/>
    <property type="match status" value="1"/>
</dbReference>
<dbReference type="STRING" id="1610491.AAV94_06040"/>
<keyword evidence="11" id="KW-1185">Reference proteome</keyword>
<keyword evidence="4" id="KW-1003">Cell membrane</keyword>
<feature type="transmembrane region" description="Helical" evidence="8">
    <location>
        <begin position="292"/>
        <end position="310"/>
    </location>
</feature>
<evidence type="ECO:0000256" key="4">
    <source>
        <dbReference type="ARBA" id="ARBA00022475"/>
    </source>
</evidence>
<evidence type="ECO:0000256" key="5">
    <source>
        <dbReference type="ARBA" id="ARBA00022692"/>
    </source>
</evidence>
<feature type="transmembrane region" description="Helical" evidence="8">
    <location>
        <begin position="222"/>
        <end position="246"/>
    </location>
</feature>
<dbReference type="GO" id="GO:0005886">
    <property type="term" value="C:plasma membrane"/>
    <property type="evidence" value="ECO:0007669"/>
    <property type="project" value="UniProtKB-SubCell"/>
</dbReference>
<feature type="transmembrane region" description="Helical" evidence="8">
    <location>
        <begin position="177"/>
        <end position="201"/>
    </location>
</feature>
<comment type="caution">
    <text evidence="10">The sequence shown here is derived from an EMBL/GenBank/DDBJ whole genome shotgun (WGS) entry which is preliminary data.</text>
</comment>
<comment type="subcellular location">
    <subcellularLocation>
        <location evidence="1">Cell membrane</location>
        <topology evidence="1">Multi-pass membrane protein</topology>
    </subcellularLocation>
</comment>
<feature type="domain" description="ABC transmembrane type-2" evidence="9">
    <location>
        <begin position="135"/>
        <end position="371"/>
    </location>
</feature>
<feature type="transmembrane region" description="Helical" evidence="8">
    <location>
        <begin position="20"/>
        <end position="39"/>
    </location>
</feature>
<dbReference type="PATRIC" id="fig|1610491.3.peg.1283"/>
<dbReference type="AlphaFoldDB" id="A0A0U1Q0E4"/>
<dbReference type="GO" id="GO:0140359">
    <property type="term" value="F:ABC-type transporter activity"/>
    <property type="evidence" value="ECO:0007669"/>
    <property type="project" value="InterPro"/>
</dbReference>
<reference evidence="10 11" key="1">
    <citation type="submission" date="2015-05" db="EMBL/GenBank/DDBJ databases">
        <title>Draft genome sequence of Lampropedia sp. CT6, isolated from the microbial mat of a hot water spring, located at Manikaran, India.</title>
        <authorList>
            <person name="Tripathi C."/>
            <person name="Rani P."/>
            <person name="Mahato N.K."/>
            <person name="Lal R."/>
        </authorList>
    </citation>
    <scope>NUCLEOTIDE SEQUENCE [LARGE SCALE GENOMIC DNA]</scope>
    <source>
        <strain evidence="10 11">CT6</strain>
    </source>
</reference>
<keyword evidence="7 8" id="KW-0472">Membrane</keyword>
<name>A0A0U1Q0E4_9BURK</name>
<evidence type="ECO:0000256" key="7">
    <source>
        <dbReference type="ARBA" id="ARBA00023136"/>
    </source>
</evidence>
<evidence type="ECO:0000256" key="2">
    <source>
        <dbReference type="ARBA" id="ARBA00007783"/>
    </source>
</evidence>
<evidence type="ECO:0000313" key="10">
    <source>
        <dbReference type="EMBL" id="KKW68222.1"/>
    </source>
</evidence>